<dbReference type="InterPro" id="IPR050583">
    <property type="entry name" value="Mycobacterial_A85_antigen"/>
</dbReference>
<dbReference type="PANTHER" id="PTHR48098:SF3">
    <property type="entry name" value="IRON(III) ENTEROBACTIN ESTERASE"/>
    <property type="match status" value="1"/>
</dbReference>
<dbReference type="PANTHER" id="PTHR48098">
    <property type="entry name" value="ENTEROCHELIN ESTERASE-RELATED"/>
    <property type="match status" value="1"/>
</dbReference>
<dbReference type="AlphaFoldDB" id="A0A081PFN3"/>
<dbReference type="eggNOG" id="COG2382">
    <property type="taxonomic scope" value="Bacteria"/>
</dbReference>
<name>A0A081PFN3_9SPHI</name>
<evidence type="ECO:0000313" key="1">
    <source>
        <dbReference type="EMBL" id="KEQ29506.1"/>
    </source>
</evidence>
<dbReference type="EMBL" id="JNFF01000072">
    <property type="protein sequence ID" value="KEQ29506.1"/>
    <property type="molecule type" value="Genomic_DNA"/>
</dbReference>
<accession>A0A081PFN3</accession>
<keyword evidence="2" id="KW-1185">Reference proteome</keyword>
<dbReference type="InterPro" id="IPR029058">
    <property type="entry name" value="AB_hydrolase_fold"/>
</dbReference>
<comment type="caution">
    <text evidence="1">The sequence shown here is derived from an EMBL/GenBank/DDBJ whole genome shotgun (WGS) entry which is preliminary data.</text>
</comment>
<proteinExistence type="predicted"/>
<organism evidence="1 2">
    <name type="scientific">Pedobacter antarcticus 4BY</name>
    <dbReference type="NCBI Taxonomy" id="1358423"/>
    <lineage>
        <taxon>Bacteria</taxon>
        <taxon>Pseudomonadati</taxon>
        <taxon>Bacteroidota</taxon>
        <taxon>Sphingobacteriia</taxon>
        <taxon>Sphingobacteriales</taxon>
        <taxon>Sphingobacteriaceae</taxon>
        <taxon>Pedobacter</taxon>
    </lineage>
</organism>
<dbReference type="SUPFAM" id="SSF53474">
    <property type="entry name" value="alpha/beta-Hydrolases"/>
    <property type="match status" value="1"/>
</dbReference>
<reference evidence="1 2" key="1">
    <citation type="journal article" date="1992" name="Int. J. Syst. Bacteriol.">
        <title>Sphingobacterium antarcticus sp. nov. a Psychrotrophic Bacterium from the Soils of Schirmacher Oasis, Antarctica.</title>
        <authorList>
            <person name="Shivaji S."/>
            <person name="Ray M.K."/>
            <person name="Rao N.S."/>
            <person name="Saiserr L."/>
            <person name="Jagannadham M.V."/>
            <person name="Kumar G.S."/>
            <person name="Reddy G."/>
            <person name="Bhargava P.M."/>
        </authorList>
    </citation>
    <scope>NUCLEOTIDE SEQUENCE [LARGE SCALE GENOMIC DNA]</scope>
    <source>
        <strain evidence="1 2">4BY</strain>
    </source>
</reference>
<evidence type="ECO:0000313" key="2">
    <source>
        <dbReference type="Proteomes" id="UP000028007"/>
    </source>
</evidence>
<dbReference type="Pfam" id="PF00756">
    <property type="entry name" value="Esterase"/>
    <property type="match status" value="1"/>
</dbReference>
<dbReference type="InterPro" id="IPR000801">
    <property type="entry name" value="Esterase-like"/>
</dbReference>
<dbReference type="RefSeq" id="WP_037441917.1">
    <property type="nucleotide sequence ID" value="NZ_JNFF01000072.1"/>
</dbReference>
<dbReference type="Gene3D" id="3.40.50.1820">
    <property type="entry name" value="alpha/beta hydrolase"/>
    <property type="match status" value="1"/>
</dbReference>
<gene>
    <name evidence="1" type="ORF">N180_03865</name>
</gene>
<sequence>MKEEYKKWYSPNLSTETELLIFGHSGHPVLLFPTSQGRYYEQKDFGIIEAAQHYIDAGIVKIYCPDSIDAWSWYNRSLHPADRAKNHYWYDKMLKEELFPMACQDTGMERVITAGCSFGGYHAANFAFKYPGLVSHLFSMSGTFDITSQTDGFYNGDIYYNNPVDFLPNDLDPELWNLNIILGTGEKDICRPFNERMSSILSQKGIQHWLDVRPNAVHDWPLWKTQFPDYLSRIQPL</sequence>
<dbReference type="OrthoDB" id="9775130at2"/>
<dbReference type="Proteomes" id="UP000028007">
    <property type="component" value="Unassembled WGS sequence"/>
</dbReference>
<protein>
    <submittedName>
        <fullName evidence="1">Esterase</fullName>
    </submittedName>
</protein>